<dbReference type="Proteomes" id="UP000244940">
    <property type="component" value="Unassembled WGS sequence"/>
</dbReference>
<dbReference type="EMBL" id="QEYD01000002">
    <property type="protein sequence ID" value="PWE30802.1"/>
    <property type="molecule type" value="Genomic_DNA"/>
</dbReference>
<comment type="caution">
    <text evidence="2">The sequence shown here is derived from an EMBL/GenBank/DDBJ whole genome shotgun (WGS) entry which is preliminary data.</text>
</comment>
<name>A0A2U2CG25_9RHOB</name>
<feature type="domain" description="DUF4440" evidence="1">
    <location>
        <begin position="28"/>
        <end position="108"/>
    </location>
</feature>
<keyword evidence="3" id="KW-1185">Reference proteome</keyword>
<evidence type="ECO:0000259" key="1">
    <source>
        <dbReference type="Pfam" id="PF14534"/>
    </source>
</evidence>
<dbReference type="InterPro" id="IPR032710">
    <property type="entry name" value="NTF2-like_dom_sf"/>
</dbReference>
<protein>
    <submittedName>
        <fullName evidence="2">Nuclear transport factor 2 family protein</fullName>
    </submittedName>
</protein>
<reference evidence="2 3" key="1">
    <citation type="submission" date="2018-05" db="EMBL/GenBank/DDBJ databases">
        <title>Pararhodobacter marina sp. nov., isolated from deep-sea water of the Indian Ocean.</title>
        <authorList>
            <person name="Lai Q.Sr."/>
            <person name="Liu X."/>
            <person name="Shao Z."/>
        </authorList>
    </citation>
    <scope>NUCLEOTIDE SEQUENCE [LARGE SCALE GENOMIC DNA]</scope>
    <source>
        <strain evidence="2 3">CIC4N-9</strain>
    </source>
</reference>
<dbReference type="Gene3D" id="3.10.450.50">
    <property type="match status" value="1"/>
</dbReference>
<organism evidence="2 3">
    <name type="scientific">Pararhodobacter marinus</name>
    <dbReference type="NCBI Taxonomy" id="2184063"/>
    <lineage>
        <taxon>Bacteria</taxon>
        <taxon>Pseudomonadati</taxon>
        <taxon>Pseudomonadota</taxon>
        <taxon>Alphaproteobacteria</taxon>
        <taxon>Rhodobacterales</taxon>
        <taxon>Paracoccaceae</taxon>
        <taxon>Pararhodobacter</taxon>
    </lineage>
</organism>
<sequence>METDMTPSFWDAETRFWLDGTTSYVTNMASEALMVFPPPTGILSGEAILESLKDAPRWDEVEFHDRKETRVGDTMVLAYRATGHRGKDRPYVALCSSTYARQAGSWKLVAHQQCPQG</sequence>
<dbReference type="AlphaFoldDB" id="A0A2U2CG25"/>
<evidence type="ECO:0000313" key="2">
    <source>
        <dbReference type="EMBL" id="PWE30802.1"/>
    </source>
</evidence>
<gene>
    <name evidence="2" type="ORF">C4N9_03330</name>
</gene>
<dbReference type="InterPro" id="IPR027843">
    <property type="entry name" value="DUF4440"/>
</dbReference>
<dbReference type="Pfam" id="PF14534">
    <property type="entry name" value="DUF4440"/>
    <property type="match status" value="1"/>
</dbReference>
<dbReference type="SUPFAM" id="SSF54427">
    <property type="entry name" value="NTF2-like"/>
    <property type="match status" value="1"/>
</dbReference>
<evidence type="ECO:0000313" key="3">
    <source>
        <dbReference type="Proteomes" id="UP000244940"/>
    </source>
</evidence>
<proteinExistence type="predicted"/>
<accession>A0A2U2CG25</accession>